<evidence type="ECO:0000256" key="5">
    <source>
        <dbReference type="ARBA" id="ARBA00022989"/>
    </source>
</evidence>
<keyword evidence="6 8" id="KW-0472">Membrane</keyword>
<comment type="caution">
    <text evidence="10">The sequence shown here is derived from an EMBL/GenBank/DDBJ whole genome shotgun (WGS) entry which is preliminary data.</text>
</comment>
<comment type="subcellular location">
    <subcellularLocation>
        <location evidence="1 8">Cell membrane</location>
        <topology evidence="1 8">Multi-pass membrane protein</topology>
    </subcellularLocation>
</comment>
<feature type="transmembrane region" description="Helical" evidence="8">
    <location>
        <begin position="243"/>
        <end position="270"/>
    </location>
</feature>
<dbReference type="Pfam" id="PF19300">
    <property type="entry name" value="BPD_transp_1_N"/>
    <property type="match status" value="1"/>
</dbReference>
<evidence type="ECO:0000256" key="1">
    <source>
        <dbReference type="ARBA" id="ARBA00004651"/>
    </source>
</evidence>
<keyword evidence="3" id="KW-1003">Cell membrane</keyword>
<dbReference type="RefSeq" id="WP_068387085.1">
    <property type="nucleotide sequence ID" value="NZ_LSZO01000026.1"/>
</dbReference>
<dbReference type="SUPFAM" id="SSF161098">
    <property type="entry name" value="MetI-like"/>
    <property type="match status" value="1"/>
</dbReference>
<keyword evidence="2 8" id="KW-0813">Transport</keyword>
<evidence type="ECO:0000256" key="6">
    <source>
        <dbReference type="ARBA" id="ARBA00023136"/>
    </source>
</evidence>
<organism evidence="10 11">
    <name type="scientific">Ventosimonas gracilis</name>
    <dbReference type="NCBI Taxonomy" id="1680762"/>
    <lineage>
        <taxon>Bacteria</taxon>
        <taxon>Pseudomonadati</taxon>
        <taxon>Pseudomonadota</taxon>
        <taxon>Gammaproteobacteria</taxon>
        <taxon>Pseudomonadales</taxon>
        <taxon>Ventosimonadaceae</taxon>
        <taxon>Ventosimonas</taxon>
    </lineage>
</organism>
<evidence type="ECO:0000256" key="3">
    <source>
        <dbReference type="ARBA" id="ARBA00022475"/>
    </source>
</evidence>
<reference evidence="10 11" key="1">
    <citation type="submission" date="2016-02" db="EMBL/GenBank/DDBJ databases">
        <authorList>
            <person name="Wen L."/>
            <person name="He K."/>
            <person name="Yang H."/>
        </authorList>
    </citation>
    <scope>NUCLEOTIDE SEQUENCE [LARGE SCALE GENOMIC DNA]</scope>
    <source>
        <strain evidence="10 11">CV58</strain>
    </source>
</reference>
<dbReference type="AlphaFoldDB" id="A0A139SX68"/>
<evidence type="ECO:0000256" key="2">
    <source>
        <dbReference type="ARBA" id="ARBA00022448"/>
    </source>
</evidence>
<sequence length="323" mass="35975">MMATVLARLLRMLLVMFGLSVICFAIFFATPAADPAARIAGRNAAQETLEAVRRDFGLDRPLYVQYAKMMQRLFITQDLTSFANRGQQIIPAIRAAAPATLSLVLGAAVFWMLGAMLVGILAAIWHGRWLDRVLMGFSMMAVAMPVFWVGEMVNLISQSRLHDTWLFSWVPPLGYVPLSENPALWFKSLLLPWLTLALLYIGLYGRMLKTGIIETLQEDYIRTARAKGLSTRRVLLKHATRSAVIPIVIMFGMDFGVLVGGAAVLTEVVFGINGVGRLTWQALKVLDLPMIMASVLYAAFFVVIANALVDLLCLWIDPRMRRR</sequence>
<keyword evidence="4 8" id="KW-0812">Transmembrane</keyword>
<dbReference type="Pfam" id="PF00528">
    <property type="entry name" value="BPD_transp_1"/>
    <property type="match status" value="1"/>
</dbReference>
<dbReference type="Gene3D" id="1.10.3720.10">
    <property type="entry name" value="MetI-like"/>
    <property type="match status" value="1"/>
</dbReference>
<feature type="transmembrane region" description="Helical" evidence="8">
    <location>
        <begin position="103"/>
        <end position="125"/>
    </location>
</feature>
<dbReference type="CDD" id="cd06261">
    <property type="entry name" value="TM_PBP2"/>
    <property type="match status" value="1"/>
</dbReference>
<evidence type="ECO:0000313" key="11">
    <source>
        <dbReference type="Proteomes" id="UP000072660"/>
    </source>
</evidence>
<feature type="transmembrane region" description="Helical" evidence="8">
    <location>
        <begin position="184"/>
        <end position="203"/>
    </location>
</feature>
<evidence type="ECO:0000259" key="9">
    <source>
        <dbReference type="PROSITE" id="PS50928"/>
    </source>
</evidence>
<dbReference type="InterPro" id="IPR035906">
    <property type="entry name" value="MetI-like_sf"/>
</dbReference>
<evidence type="ECO:0000256" key="7">
    <source>
        <dbReference type="ARBA" id="ARBA00024202"/>
    </source>
</evidence>
<feature type="transmembrane region" description="Helical" evidence="8">
    <location>
        <begin position="12"/>
        <end position="33"/>
    </location>
</feature>
<accession>A0A139SX68</accession>
<evidence type="ECO:0000256" key="4">
    <source>
        <dbReference type="ARBA" id="ARBA00022692"/>
    </source>
</evidence>
<dbReference type="GO" id="GO:0005886">
    <property type="term" value="C:plasma membrane"/>
    <property type="evidence" value="ECO:0007669"/>
    <property type="project" value="UniProtKB-SubCell"/>
</dbReference>
<dbReference type="PANTHER" id="PTHR43163:SF6">
    <property type="entry name" value="DIPEPTIDE TRANSPORT SYSTEM PERMEASE PROTEIN DPPB-RELATED"/>
    <property type="match status" value="1"/>
</dbReference>
<proteinExistence type="inferred from homology"/>
<feature type="domain" description="ABC transmembrane type-1" evidence="9">
    <location>
        <begin position="97"/>
        <end position="309"/>
    </location>
</feature>
<name>A0A139SX68_9GAMM</name>
<feature type="transmembrane region" description="Helical" evidence="8">
    <location>
        <begin position="132"/>
        <end position="150"/>
    </location>
</feature>
<gene>
    <name evidence="10" type="ORF">AXE65_09680</name>
</gene>
<dbReference type="InterPro" id="IPR045621">
    <property type="entry name" value="BPD_transp_1_N"/>
</dbReference>
<comment type="similarity">
    <text evidence="7">Belongs to the binding-protein-dependent transport system permease family. OppBC subfamily.</text>
</comment>
<keyword evidence="11" id="KW-1185">Reference proteome</keyword>
<keyword evidence="5 8" id="KW-1133">Transmembrane helix</keyword>
<feature type="transmembrane region" description="Helical" evidence="8">
    <location>
        <begin position="290"/>
        <end position="316"/>
    </location>
</feature>
<protein>
    <submittedName>
        <fullName evidence="10">Peptide ABC transporter permease</fullName>
    </submittedName>
</protein>
<dbReference type="OrthoDB" id="9805855at2"/>
<dbReference type="InterPro" id="IPR000515">
    <property type="entry name" value="MetI-like"/>
</dbReference>
<dbReference type="EMBL" id="LSZO01000026">
    <property type="protein sequence ID" value="KXU39225.1"/>
    <property type="molecule type" value="Genomic_DNA"/>
</dbReference>
<dbReference type="PANTHER" id="PTHR43163">
    <property type="entry name" value="DIPEPTIDE TRANSPORT SYSTEM PERMEASE PROTEIN DPPB-RELATED"/>
    <property type="match status" value="1"/>
</dbReference>
<evidence type="ECO:0000313" key="10">
    <source>
        <dbReference type="EMBL" id="KXU39225.1"/>
    </source>
</evidence>
<evidence type="ECO:0000256" key="8">
    <source>
        <dbReference type="RuleBase" id="RU363032"/>
    </source>
</evidence>
<dbReference type="Proteomes" id="UP000072660">
    <property type="component" value="Unassembled WGS sequence"/>
</dbReference>
<dbReference type="GO" id="GO:0055085">
    <property type="term" value="P:transmembrane transport"/>
    <property type="evidence" value="ECO:0007669"/>
    <property type="project" value="InterPro"/>
</dbReference>
<dbReference type="PROSITE" id="PS50928">
    <property type="entry name" value="ABC_TM1"/>
    <property type="match status" value="1"/>
</dbReference>